<sequence length="472" mass="48667">MTIIAPRRAGLLALALAAAWTAPPAWAEIARRTPEGMAEIQLSFSPVVKAAAPAVVNIYARRVVTRRPSPFAGNPFFERFFGQAMPQGRRVENALGSGVIVTGDGLVVTNHHVVGDASEIRAVLADRREFDAEVVLSDPESDLVVLRLEGAENLPALELRDPESEGVEVGDLVLAIGNPFGVGQTVTSGIVSALARSRAAPGGGAGYYLQTDAAINPGNSGGALVDMQGRLLGINTAILSRSGGSIGIGFAVPSALVRQVVAQAEAGRSTLARPWSGLSGQPVDGAMAEALGMASPEGLVISKIHPLSPFASAGLARGDVILAVDGRPVGTQAELEFRLAALGLGETAEVAFLSGGTARAASLALASAPETPARDPRALVGRTPLGGLTVANLNPALAHELGLPLGTEGVAVVEVARPTGRAGLRVGDVIRAINGRDVANAAQLERLARKGPYPEEVRIERGGRHGVLRFRR</sequence>
<keyword evidence="4" id="KW-0720">Serine protease</keyword>
<dbReference type="OrthoDB" id="9758917at2"/>
<dbReference type="SMART" id="SM00228">
    <property type="entry name" value="PDZ"/>
    <property type="match status" value="2"/>
</dbReference>
<dbReference type="PANTHER" id="PTHR22939:SF129">
    <property type="entry name" value="SERINE PROTEASE HTRA2, MITOCHONDRIAL"/>
    <property type="match status" value="1"/>
</dbReference>
<dbReference type="PROSITE" id="PS50106">
    <property type="entry name" value="PDZ"/>
    <property type="match status" value="1"/>
</dbReference>
<dbReference type="Pfam" id="PF17820">
    <property type="entry name" value="PDZ_6"/>
    <property type="match status" value="1"/>
</dbReference>
<organism evidence="7 8">
    <name type="scientific">Albimonas donghaensis</name>
    <dbReference type="NCBI Taxonomy" id="356660"/>
    <lineage>
        <taxon>Bacteria</taxon>
        <taxon>Pseudomonadati</taxon>
        <taxon>Pseudomonadota</taxon>
        <taxon>Alphaproteobacteria</taxon>
        <taxon>Rhodobacterales</taxon>
        <taxon>Paracoccaceae</taxon>
        <taxon>Albimonas</taxon>
    </lineage>
</organism>
<dbReference type="InterPro" id="IPR036034">
    <property type="entry name" value="PDZ_sf"/>
</dbReference>
<dbReference type="Pfam" id="PF13365">
    <property type="entry name" value="Trypsin_2"/>
    <property type="match status" value="1"/>
</dbReference>
<feature type="domain" description="PDZ" evidence="6">
    <location>
        <begin position="268"/>
        <end position="329"/>
    </location>
</feature>
<accession>A0A1H3D762</accession>
<dbReference type="GO" id="GO:0006508">
    <property type="term" value="P:proteolysis"/>
    <property type="evidence" value="ECO:0007669"/>
    <property type="project" value="UniProtKB-KW"/>
</dbReference>
<dbReference type="SUPFAM" id="SSF50494">
    <property type="entry name" value="Trypsin-like serine proteases"/>
    <property type="match status" value="1"/>
</dbReference>
<dbReference type="EMBL" id="FNMZ01000007">
    <property type="protein sequence ID" value="SDX62241.1"/>
    <property type="molecule type" value="Genomic_DNA"/>
</dbReference>
<reference evidence="7 8" key="1">
    <citation type="submission" date="2016-10" db="EMBL/GenBank/DDBJ databases">
        <authorList>
            <person name="de Groot N.N."/>
        </authorList>
    </citation>
    <scope>NUCLEOTIDE SEQUENCE [LARGE SCALE GENOMIC DNA]</scope>
    <source>
        <strain evidence="7 8">DSM 17890</strain>
    </source>
</reference>
<dbReference type="Gene3D" id="2.40.10.120">
    <property type="match status" value="1"/>
</dbReference>
<name>A0A1H3D762_9RHOB</name>
<gene>
    <name evidence="7" type="ORF">SAMN05444336_107127</name>
</gene>
<dbReference type="Gene3D" id="2.30.42.10">
    <property type="match status" value="1"/>
</dbReference>
<evidence type="ECO:0000313" key="7">
    <source>
        <dbReference type="EMBL" id="SDX62241.1"/>
    </source>
</evidence>
<keyword evidence="8" id="KW-1185">Reference proteome</keyword>
<dbReference type="GO" id="GO:0004252">
    <property type="term" value="F:serine-type endopeptidase activity"/>
    <property type="evidence" value="ECO:0007669"/>
    <property type="project" value="InterPro"/>
</dbReference>
<dbReference type="PRINTS" id="PR00834">
    <property type="entry name" value="PROTEASES2C"/>
</dbReference>
<keyword evidence="2 7" id="KW-0645">Protease</keyword>
<feature type="chain" id="PRO_5011788042" evidence="5">
    <location>
        <begin position="28"/>
        <end position="472"/>
    </location>
</feature>
<keyword evidence="3" id="KW-0378">Hydrolase</keyword>
<comment type="similarity">
    <text evidence="1">Belongs to the peptidase S1C family.</text>
</comment>
<dbReference type="AlphaFoldDB" id="A0A1H3D762"/>
<evidence type="ECO:0000256" key="3">
    <source>
        <dbReference type="ARBA" id="ARBA00022801"/>
    </source>
</evidence>
<dbReference type="InterPro" id="IPR001940">
    <property type="entry name" value="Peptidase_S1C"/>
</dbReference>
<dbReference type="InterPro" id="IPR041489">
    <property type="entry name" value="PDZ_6"/>
</dbReference>
<dbReference type="InterPro" id="IPR001478">
    <property type="entry name" value="PDZ"/>
</dbReference>
<dbReference type="SUPFAM" id="SSF50156">
    <property type="entry name" value="PDZ domain-like"/>
    <property type="match status" value="2"/>
</dbReference>
<dbReference type="Gene3D" id="2.30.42.60">
    <property type="match status" value="1"/>
</dbReference>
<dbReference type="STRING" id="356660.SAMN05444336_107127"/>
<protein>
    <submittedName>
        <fullName evidence="7">Do/DeqQ family serine protease</fullName>
    </submittedName>
</protein>
<proteinExistence type="inferred from homology"/>
<evidence type="ECO:0000256" key="4">
    <source>
        <dbReference type="ARBA" id="ARBA00022825"/>
    </source>
</evidence>
<keyword evidence="5" id="KW-0732">Signal</keyword>
<dbReference type="Proteomes" id="UP000199118">
    <property type="component" value="Unassembled WGS sequence"/>
</dbReference>
<dbReference type="PANTHER" id="PTHR22939">
    <property type="entry name" value="SERINE PROTEASE FAMILY S1C HTRA-RELATED"/>
    <property type="match status" value="1"/>
</dbReference>
<evidence type="ECO:0000259" key="6">
    <source>
        <dbReference type="PROSITE" id="PS50106"/>
    </source>
</evidence>
<dbReference type="InterPro" id="IPR009003">
    <property type="entry name" value="Peptidase_S1_PA"/>
</dbReference>
<feature type="signal peptide" evidence="5">
    <location>
        <begin position="1"/>
        <end position="27"/>
    </location>
</feature>
<evidence type="ECO:0000256" key="1">
    <source>
        <dbReference type="ARBA" id="ARBA00010541"/>
    </source>
</evidence>
<dbReference type="Pfam" id="PF13180">
    <property type="entry name" value="PDZ_2"/>
    <property type="match status" value="1"/>
</dbReference>
<evidence type="ECO:0000313" key="8">
    <source>
        <dbReference type="Proteomes" id="UP000199118"/>
    </source>
</evidence>
<evidence type="ECO:0000256" key="2">
    <source>
        <dbReference type="ARBA" id="ARBA00022670"/>
    </source>
</evidence>
<evidence type="ECO:0000256" key="5">
    <source>
        <dbReference type="SAM" id="SignalP"/>
    </source>
</evidence>
<dbReference type="RefSeq" id="WP_092683951.1">
    <property type="nucleotide sequence ID" value="NZ_FNMZ01000007.1"/>
</dbReference>